<name>A0A8B6EFM1_MYTGA</name>
<dbReference type="Proteomes" id="UP000596742">
    <property type="component" value="Unassembled WGS sequence"/>
</dbReference>
<dbReference type="EMBL" id="UYJE01005020">
    <property type="protein sequence ID" value="VDI33282.1"/>
    <property type="molecule type" value="Genomic_DNA"/>
</dbReference>
<protein>
    <submittedName>
        <fullName evidence="1">Uncharacterized protein</fullName>
    </submittedName>
</protein>
<dbReference type="OrthoDB" id="10519933at2759"/>
<organism evidence="1 2">
    <name type="scientific">Mytilus galloprovincialis</name>
    <name type="common">Mediterranean mussel</name>
    <dbReference type="NCBI Taxonomy" id="29158"/>
    <lineage>
        <taxon>Eukaryota</taxon>
        <taxon>Metazoa</taxon>
        <taxon>Spiralia</taxon>
        <taxon>Lophotrochozoa</taxon>
        <taxon>Mollusca</taxon>
        <taxon>Bivalvia</taxon>
        <taxon>Autobranchia</taxon>
        <taxon>Pteriomorphia</taxon>
        <taxon>Mytilida</taxon>
        <taxon>Mytiloidea</taxon>
        <taxon>Mytilidae</taxon>
        <taxon>Mytilinae</taxon>
        <taxon>Mytilus</taxon>
    </lineage>
</organism>
<proteinExistence type="predicted"/>
<evidence type="ECO:0000313" key="2">
    <source>
        <dbReference type="Proteomes" id="UP000596742"/>
    </source>
</evidence>
<keyword evidence="2" id="KW-1185">Reference proteome</keyword>
<sequence>MVKIIPAYPLAFPGASASAPPVRQNYQNDSVKKACSEAGLYDIHPYHDHERFPIFEEYTSYHTDLKNKTESQVKDEVGRIKIALWWINQNAGKAVPTLDLSLLTCKAIEDPVCLKHGHRPGVIVNMKVTELQASQHETVNGEVWRVVRVAEHKTSEKHTAQIENFRYVYEIKKIKSIY</sequence>
<accession>A0A8B6EFM1</accession>
<gene>
    <name evidence="1" type="ORF">MGAL_10B009756</name>
</gene>
<reference evidence="1" key="1">
    <citation type="submission" date="2018-11" db="EMBL/GenBank/DDBJ databases">
        <authorList>
            <person name="Alioto T."/>
            <person name="Alioto T."/>
        </authorList>
    </citation>
    <scope>NUCLEOTIDE SEQUENCE</scope>
</reference>
<evidence type="ECO:0000313" key="1">
    <source>
        <dbReference type="EMBL" id="VDI33282.1"/>
    </source>
</evidence>
<comment type="caution">
    <text evidence="1">The sequence shown here is derived from an EMBL/GenBank/DDBJ whole genome shotgun (WGS) entry which is preliminary data.</text>
</comment>
<dbReference type="AlphaFoldDB" id="A0A8B6EFM1"/>